<evidence type="ECO:0000313" key="2">
    <source>
        <dbReference type="EMBL" id="KPV53643.1"/>
    </source>
</evidence>
<proteinExistence type="predicted"/>
<evidence type="ECO:0000313" key="3">
    <source>
        <dbReference type="Proteomes" id="UP000050509"/>
    </source>
</evidence>
<dbReference type="SMART" id="SM00382">
    <property type="entry name" value="AAA"/>
    <property type="match status" value="1"/>
</dbReference>
<dbReference type="InterPro" id="IPR003593">
    <property type="entry name" value="AAA+_ATPase"/>
</dbReference>
<feature type="domain" description="AAA+ ATPase" evidence="1">
    <location>
        <begin position="473"/>
        <end position="691"/>
    </location>
</feature>
<protein>
    <recommendedName>
        <fullName evidence="1">AAA+ ATPase domain-containing protein</fullName>
    </recommendedName>
</protein>
<sequence length="917" mass="102526">MSEAQTVSRWTLTLDQHEFPVALSLKSNALGLTKQIAWLADGLKTAFNWYTIRQIEPAHFLLIIAAAQQALREPREPEPAPWTPTLYAAPDANFWRIHFPRDLWSEAYQHHMIGIGFDENPTDQSVKRFYRIKAGDRIVAYVQGGTIGSFGVVTEPHRSDQPQTGAAAALFGGAYRRRMRVAWADTPDAPVPLLEELKKPEHTPLYNRLKNPQTVTPLSREDYAEILTMLGVDDVGTPATETRLPSAWVRPSTYCDFVQQLDMHSLTATQLVEAARKHDSALNPLIDVDGFIEDMRRLRLIRVTGDDQYAPWEHTRGDSTTLLALAVLALLVPVEGSADTYALPARHIVRRLRAAASPQPNSAFAPELGSDQYRLLSWYRDAGMVQLDEAQGTWIAVSGALDLRTGADAATTAYNTFVQTLIAELEQALRTDLDPVNGRLPPSRDLEGFVRALGRDLLIDERVVRRIYRSLMAGRHIILSGPPGTGKTELAMRLPRLIWQEAEQTIPRLPASLNEPPATTAREQRYGYATLLVTATEDWGVRDVVGGIAPQLDADKRLNYAIQYGALTRAVLQHYEGRDQGRQLPLQPHDPKRVDYRDEVQDRYRGIWLVIDEFTRAPVDAAFGSLLTTLGGGDHATLSVPAPDGTTRDIPMPADFRIIGTLNSFDRHFLNQMSEAIKRRFDFIDILPPTPQRAAQERGIAVARALRRLADQGFQEIAVLGDPPSYRWASISAMPVVRDTVMQYELVMPNDGEETAALGSLWRLFDAIRVFRKLGTAQLVALYTNLFAGALVGMPWEESLDTALADSLADQLQVLTNDEQRVIDLYLDDAGMPDQFAIDMNALLKDMSPGRRAAIRNSLREAERARHPQRRSTIARDETQVTVDQLGTIFSLDTPIRLTDDSVFQRRFHDLVGERGL</sequence>
<dbReference type="GO" id="GO:0016887">
    <property type="term" value="F:ATP hydrolysis activity"/>
    <property type="evidence" value="ECO:0007669"/>
    <property type="project" value="InterPro"/>
</dbReference>
<dbReference type="AlphaFoldDB" id="A0A0P9DU37"/>
<dbReference type="PANTHER" id="PTHR37291">
    <property type="entry name" value="5-METHYLCYTOSINE-SPECIFIC RESTRICTION ENZYME B"/>
    <property type="match status" value="1"/>
</dbReference>
<dbReference type="PATRIC" id="fig|186479.3.peg.3995"/>
<dbReference type="SUPFAM" id="SSF52540">
    <property type="entry name" value="P-loop containing nucleoside triphosphate hydrolases"/>
    <property type="match status" value="1"/>
</dbReference>
<keyword evidence="3" id="KW-1185">Reference proteome</keyword>
<accession>A0A0P9DU37</accession>
<dbReference type="Proteomes" id="UP000050509">
    <property type="component" value="Unassembled WGS sequence"/>
</dbReference>
<dbReference type="PANTHER" id="PTHR37291:SF1">
    <property type="entry name" value="TYPE IV METHYL-DIRECTED RESTRICTION ENZYME ECOKMCRB SUBUNIT"/>
    <property type="match status" value="1"/>
</dbReference>
<dbReference type="InterPro" id="IPR011704">
    <property type="entry name" value="ATPase_dyneun-rel_AAA"/>
</dbReference>
<dbReference type="InterPro" id="IPR052934">
    <property type="entry name" value="Methyl-DNA_Rec/Restrict_Enz"/>
</dbReference>
<dbReference type="Gene3D" id="3.40.50.300">
    <property type="entry name" value="P-loop containing nucleotide triphosphate hydrolases"/>
    <property type="match status" value="1"/>
</dbReference>
<comment type="caution">
    <text evidence="2">The sequence shown here is derived from an EMBL/GenBank/DDBJ whole genome shotgun (WGS) entry which is preliminary data.</text>
</comment>
<dbReference type="InterPro" id="IPR015947">
    <property type="entry name" value="PUA-like_sf"/>
</dbReference>
<reference evidence="2 3" key="1">
    <citation type="submission" date="2015-09" db="EMBL/GenBank/DDBJ databases">
        <title>Draft genome sequence of Kouleothrix aurantiaca JCM 19913.</title>
        <authorList>
            <person name="Hemp J."/>
        </authorList>
    </citation>
    <scope>NUCLEOTIDE SEQUENCE [LARGE SCALE GENOMIC DNA]</scope>
    <source>
        <strain evidence="2 3">COM-B</strain>
    </source>
</reference>
<dbReference type="Pfam" id="PF07728">
    <property type="entry name" value="AAA_5"/>
    <property type="match status" value="1"/>
</dbReference>
<gene>
    <name evidence="2" type="ORF">SE17_08430</name>
</gene>
<evidence type="ECO:0000259" key="1">
    <source>
        <dbReference type="SMART" id="SM00382"/>
    </source>
</evidence>
<dbReference type="Gene3D" id="3.10.590.10">
    <property type="entry name" value="ph1033 like domains"/>
    <property type="match status" value="1"/>
</dbReference>
<name>A0A0P9DU37_9CHLR</name>
<dbReference type="EMBL" id="LJCR01000211">
    <property type="protein sequence ID" value="KPV53643.1"/>
    <property type="molecule type" value="Genomic_DNA"/>
</dbReference>
<dbReference type="GO" id="GO:0005524">
    <property type="term" value="F:ATP binding"/>
    <property type="evidence" value="ECO:0007669"/>
    <property type="project" value="InterPro"/>
</dbReference>
<organism evidence="2 3">
    <name type="scientific">Kouleothrix aurantiaca</name>
    <dbReference type="NCBI Taxonomy" id="186479"/>
    <lineage>
        <taxon>Bacteria</taxon>
        <taxon>Bacillati</taxon>
        <taxon>Chloroflexota</taxon>
        <taxon>Chloroflexia</taxon>
        <taxon>Chloroflexales</taxon>
        <taxon>Roseiflexineae</taxon>
        <taxon>Roseiflexaceae</taxon>
        <taxon>Kouleothrix</taxon>
    </lineage>
</organism>
<dbReference type="InterPro" id="IPR027417">
    <property type="entry name" value="P-loop_NTPase"/>
</dbReference>
<dbReference type="SUPFAM" id="SSF88697">
    <property type="entry name" value="PUA domain-like"/>
    <property type="match status" value="1"/>
</dbReference>